<accession>A0ABV8GY93</accession>
<reference evidence="3" key="1">
    <citation type="journal article" date="2019" name="Int. J. Syst. Evol. Microbiol.">
        <title>The Global Catalogue of Microorganisms (GCM) 10K type strain sequencing project: providing services to taxonomists for standard genome sequencing and annotation.</title>
        <authorList>
            <consortium name="The Broad Institute Genomics Platform"/>
            <consortium name="The Broad Institute Genome Sequencing Center for Infectious Disease"/>
            <person name="Wu L."/>
            <person name="Ma J."/>
        </authorList>
    </citation>
    <scope>NUCLEOTIDE SEQUENCE [LARGE SCALE GENOMIC DNA]</scope>
    <source>
        <strain evidence="3">IBRC-M 10703</strain>
    </source>
</reference>
<keyword evidence="1" id="KW-1133">Transmembrane helix</keyword>
<proteinExistence type="predicted"/>
<evidence type="ECO:0000313" key="3">
    <source>
        <dbReference type="Proteomes" id="UP001595772"/>
    </source>
</evidence>
<dbReference type="RefSeq" id="WP_379497346.1">
    <property type="nucleotide sequence ID" value="NZ_JBHSAO010000010.1"/>
</dbReference>
<organism evidence="2 3">
    <name type="scientific">Oceanobacillus longus</name>
    <dbReference type="NCBI Taxonomy" id="930120"/>
    <lineage>
        <taxon>Bacteria</taxon>
        <taxon>Bacillati</taxon>
        <taxon>Bacillota</taxon>
        <taxon>Bacilli</taxon>
        <taxon>Bacillales</taxon>
        <taxon>Bacillaceae</taxon>
        <taxon>Oceanobacillus</taxon>
    </lineage>
</organism>
<name>A0ABV8GY93_9BACI</name>
<evidence type="ECO:0000256" key="1">
    <source>
        <dbReference type="SAM" id="Phobius"/>
    </source>
</evidence>
<feature type="transmembrane region" description="Helical" evidence="1">
    <location>
        <begin position="156"/>
        <end position="174"/>
    </location>
</feature>
<sequence length="248" mass="27605">MMSLNRMGLATVVKRQYQYKMKAYVGVFSSLIVLQCLAMLFSLTGSGSSGYSSTGFSIDITIYSGINIVIFTFLWAFIHSIIMTTKADLQNGFTFVSNRLSNNLSNAAFLLTASIIGGITTILSGFLLRVIVYFFIDTEHLHGEGFIYQPIEVISGMAAMVFYLILACSVGYLLGTITQLHRMLPVILPIAIIGFLIVTQEQSGYIFKIAEFYFQETSFLLFVLKVMMTSILCFVGSILLSNRLEVRK</sequence>
<evidence type="ECO:0000313" key="2">
    <source>
        <dbReference type="EMBL" id="MFC4024847.1"/>
    </source>
</evidence>
<dbReference type="Proteomes" id="UP001595772">
    <property type="component" value="Unassembled WGS sequence"/>
</dbReference>
<feature type="transmembrane region" description="Helical" evidence="1">
    <location>
        <begin position="62"/>
        <end position="83"/>
    </location>
</feature>
<protein>
    <recommendedName>
        <fullName evidence="4">ABC transporter permease</fullName>
    </recommendedName>
</protein>
<keyword evidence="1" id="KW-0812">Transmembrane</keyword>
<keyword evidence="3" id="KW-1185">Reference proteome</keyword>
<feature type="transmembrane region" description="Helical" evidence="1">
    <location>
        <begin position="21"/>
        <end position="42"/>
    </location>
</feature>
<feature type="transmembrane region" description="Helical" evidence="1">
    <location>
        <begin position="104"/>
        <end position="136"/>
    </location>
</feature>
<feature type="transmembrane region" description="Helical" evidence="1">
    <location>
        <begin position="186"/>
        <end position="207"/>
    </location>
</feature>
<evidence type="ECO:0008006" key="4">
    <source>
        <dbReference type="Google" id="ProtNLM"/>
    </source>
</evidence>
<keyword evidence="1" id="KW-0472">Membrane</keyword>
<dbReference type="EMBL" id="JBHSAO010000010">
    <property type="protein sequence ID" value="MFC4024847.1"/>
    <property type="molecule type" value="Genomic_DNA"/>
</dbReference>
<gene>
    <name evidence="2" type="ORF">ACFOUV_13675</name>
</gene>
<feature type="transmembrane region" description="Helical" evidence="1">
    <location>
        <begin position="219"/>
        <end position="240"/>
    </location>
</feature>
<comment type="caution">
    <text evidence="2">The sequence shown here is derived from an EMBL/GenBank/DDBJ whole genome shotgun (WGS) entry which is preliminary data.</text>
</comment>